<accession>A0A8J3L6J2</accession>
<reference evidence="1 2" key="1">
    <citation type="submission" date="2021-01" db="EMBL/GenBank/DDBJ databases">
        <title>Whole genome shotgun sequence of Catellatospora coxensis NBRC 107359.</title>
        <authorList>
            <person name="Komaki H."/>
            <person name="Tamura T."/>
        </authorList>
    </citation>
    <scope>NUCLEOTIDE SEQUENCE [LARGE SCALE GENOMIC DNA]</scope>
    <source>
        <strain evidence="1 2">NBRC 107359</strain>
    </source>
</reference>
<organism evidence="1 2">
    <name type="scientific">Catellatospora coxensis</name>
    <dbReference type="NCBI Taxonomy" id="310354"/>
    <lineage>
        <taxon>Bacteria</taxon>
        <taxon>Bacillati</taxon>
        <taxon>Actinomycetota</taxon>
        <taxon>Actinomycetes</taxon>
        <taxon>Micromonosporales</taxon>
        <taxon>Micromonosporaceae</taxon>
        <taxon>Catellatospora</taxon>
    </lineage>
</organism>
<dbReference type="EMBL" id="BONI01000079">
    <property type="protein sequence ID" value="GIG10089.1"/>
    <property type="molecule type" value="Genomic_DNA"/>
</dbReference>
<evidence type="ECO:0000313" key="2">
    <source>
        <dbReference type="Proteomes" id="UP000630887"/>
    </source>
</evidence>
<proteinExistence type="predicted"/>
<dbReference type="Proteomes" id="UP000630887">
    <property type="component" value="Unassembled WGS sequence"/>
</dbReference>
<sequence>MSYGLQAVIGAEDVLRKVAAEQPGAVVVPLRQGFALIPMTDELFDAATDGSRGDGLRFWKLPGGFENVLSDWSKAGPLGYVEADYLGGVGTQRAALWARGELAIGPMYVGEHEPFPAIGSPISQVLAHLGAVRRRRDADEFVSVGLNRCRGTDEWLDVDAPTR</sequence>
<dbReference type="RefSeq" id="WP_203697864.1">
    <property type="nucleotide sequence ID" value="NZ_BAAALC010000071.1"/>
</dbReference>
<evidence type="ECO:0000313" key="1">
    <source>
        <dbReference type="EMBL" id="GIG10089.1"/>
    </source>
</evidence>
<gene>
    <name evidence="1" type="ORF">Cco03nite_67890</name>
</gene>
<protein>
    <submittedName>
        <fullName evidence="1">Uncharacterized protein</fullName>
    </submittedName>
</protein>
<name>A0A8J3L6J2_9ACTN</name>
<keyword evidence="2" id="KW-1185">Reference proteome</keyword>
<comment type="caution">
    <text evidence="1">The sequence shown here is derived from an EMBL/GenBank/DDBJ whole genome shotgun (WGS) entry which is preliminary data.</text>
</comment>
<dbReference type="AlphaFoldDB" id="A0A8J3L6J2"/>